<dbReference type="PATRIC" id="fig|1206767.3.peg.1932"/>
<protein>
    <recommendedName>
        <fullName evidence="1">Type II CBASS E2 protein domain-containing protein</fullName>
    </recommendedName>
</protein>
<comment type="caution">
    <text evidence="2">The sequence shown here is derived from an EMBL/GenBank/DDBJ whole genome shotgun (WGS) entry which is preliminary data.</text>
</comment>
<dbReference type="InterPro" id="IPR016135">
    <property type="entry name" value="UBQ-conjugating_enzyme/RWD"/>
</dbReference>
<reference evidence="2 3" key="1">
    <citation type="submission" date="2012-07" db="EMBL/GenBank/DDBJ databases">
        <title>Draft genome sequence of Desulfovibrio magneticus str. Maddingley MBC34 obtained from a metagenomic sequence of a methanogenic enrichment isolated from coal-seam formation water in Victoria, Australia.</title>
        <authorList>
            <person name="Greenfield P."/>
            <person name="Hendry P."/>
            <person name="Li D."/>
            <person name="Rosewarne C.P."/>
            <person name="Tran-Dinh N."/>
            <person name="Elbourne L.D.H."/>
            <person name="Paulsen I.T."/>
            <person name="Midgley D.J."/>
        </authorList>
    </citation>
    <scope>NUCLEOTIDE SEQUENCE [LARGE SCALE GENOMIC DNA]</scope>
    <source>
        <strain evidence="3">Maddingley MBC34</strain>
    </source>
</reference>
<dbReference type="EMBL" id="ALAO01000155">
    <property type="protein sequence ID" value="EKO39303.1"/>
    <property type="molecule type" value="Genomic_DNA"/>
</dbReference>
<evidence type="ECO:0000313" key="3">
    <source>
        <dbReference type="Proteomes" id="UP000006272"/>
    </source>
</evidence>
<name>K6H9Y6_9BACT</name>
<dbReference type="Proteomes" id="UP000006272">
    <property type="component" value="Unassembled WGS sequence"/>
</dbReference>
<evidence type="ECO:0000313" key="2">
    <source>
        <dbReference type="EMBL" id="EKO39303.1"/>
    </source>
</evidence>
<feature type="domain" description="Type II CBASS E2 protein" evidence="1">
    <location>
        <begin position="23"/>
        <end position="133"/>
    </location>
</feature>
<proteinExistence type="predicted"/>
<evidence type="ECO:0000259" key="1">
    <source>
        <dbReference type="Pfam" id="PF26395"/>
    </source>
</evidence>
<sequence length="134" mass="15472">MDVLISPADKADLKQCGRWYVEQEKIKHFFPSFHLLGGQAGVSKCKGTLTNNWDNTWDVELTKLEDYPYSQPVAFVNGLQPTPHMYRTGNICYMNPQVWHPERCTLAFVIGKIAIYLNKYEVYIRNGTWPGVEE</sequence>
<dbReference type="SUPFAM" id="SSF54495">
    <property type="entry name" value="UBC-like"/>
    <property type="match status" value="1"/>
</dbReference>
<gene>
    <name evidence="2" type="ORF">B193_1985</name>
</gene>
<organism evidence="2 3">
    <name type="scientific">Solidesulfovibrio magneticus str. Maddingley MBC34</name>
    <dbReference type="NCBI Taxonomy" id="1206767"/>
    <lineage>
        <taxon>Bacteria</taxon>
        <taxon>Pseudomonadati</taxon>
        <taxon>Thermodesulfobacteriota</taxon>
        <taxon>Desulfovibrionia</taxon>
        <taxon>Desulfovibrionales</taxon>
        <taxon>Desulfovibrionaceae</taxon>
        <taxon>Solidesulfovibrio</taxon>
    </lineage>
</organism>
<accession>K6H9Y6</accession>
<dbReference type="Pfam" id="PF26395">
    <property type="entry name" value="E2-CBASS"/>
    <property type="match status" value="1"/>
</dbReference>
<dbReference type="InterPro" id="IPR058588">
    <property type="entry name" value="E2-CBASS"/>
</dbReference>
<dbReference type="AlphaFoldDB" id="K6H9Y6"/>